<reference evidence="2" key="1">
    <citation type="submission" date="2023-08" db="EMBL/GenBank/DDBJ databases">
        <title>Reference Genome Resource for the Citrus Pathogen Phytophthora citrophthora.</title>
        <authorList>
            <person name="Moller H."/>
            <person name="Coetzee B."/>
            <person name="Rose L.J."/>
            <person name="Van Niekerk J.M."/>
        </authorList>
    </citation>
    <scope>NUCLEOTIDE SEQUENCE</scope>
    <source>
        <strain evidence="2">STE-U-9442</strain>
    </source>
</reference>
<name>A0AAD9GUV0_9STRA</name>
<gene>
    <name evidence="2" type="ORF">P3T76_004580</name>
</gene>
<feature type="region of interest" description="Disordered" evidence="1">
    <location>
        <begin position="68"/>
        <end position="100"/>
    </location>
</feature>
<keyword evidence="3" id="KW-1185">Reference proteome</keyword>
<dbReference type="Proteomes" id="UP001259832">
    <property type="component" value="Unassembled WGS sequence"/>
</dbReference>
<dbReference type="AlphaFoldDB" id="A0AAD9GUV0"/>
<proteinExistence type="predicted"/>
<organism evidence="2 3">
    <name type="scientific">Phytophthora citrophthora</name>
    <dbReference type="NCBI Taxonomy" id="4793"/>
    <lineage>
        <taxon>Eukaryota</taxon>
        <taxon>Sar</taxon>
        <taxon>Stramenopiles</taxon>
        <taxon>Oomycota</taxon>
        <taxon>Peronosporomycetes</taxon>
        <taxon>Peronosporales</taxon>
        <taxon>Peronosporaceae</taxon>
        <taxon>Phytophthora</taxon>
    </lineage>
</organism>
<evidence type="ECO:0000313" key="2">
    <source>
        <dbReference type="EMBL" id="KAK1944668.1"/>
    </source>
</evidence>
<accession>A0AAD9GUV0</accession>
<evidence type="ECO:0000313" key="3">
    <source>
        <dbReference type="Proteomes" id="UP001259832"/>
    </source>
</evidence>
<evidence type="ECO:0000256" key="1">
    <source>
        <dbReference type="SAM" id="MobiDB-lite"/>
    </source>
</evidence>
<sequence>MDLDRRLKQLERIVAQISVARGRTLNGRSLSLYGRDDNSVVAQDDTVQNLIDLTNDIGAEVNTLSLHSESELDSQPFGESSRNHPRSVEITPTDSDINHEVDWETGEADKPSAPRKADLEFEIPPDLAILINGYNEANGQVLTKQREEKMLVLDLDTEDLDNMRMSSQQDQICKVRDIIDKEKSMRDAAVAAIILFNCVEKHKDIGQEIQTVVASEGAFNQDALHEKCAGIATKLEEKDIELARLHKQLKSLSLLPTNSVIGAQEAQELSSKIGMERAAKLSLETERQKIFSRLMKSSLQIQAMVSEELADKFSNAVEKSVPVPVTMTNDRTSD</sequence>
<comment type="caution">
    <text evidence="2">The sequence shown here is derived from an EMBL/GenBank/DDBJ whole genome shotgun (WGS) entry which is preliminary data.</text>
</comment>
<dbReference type="EMBL" id="JASMQC010000006">
    <property type="protein sequence ID" value="KAK1944668.1"/>
    <property type="molecule type" value="Genomic_DNA"/>
</dbReference>
<protein>
    <submittedName>
        <fullName evidence="2">Uncharacterized protein</fullName>
    </submittedName>
</protein>